<dbReference type="PANTHER" id="PTHR24421">
    <property type="entry name" value="NITRATE/NITRITE SENSOR PROTEIN NARX-RELATED"/>
    <property type="match status" value="1"/>
</dbReference>
<keyword evidence="8" id="KW-0902">Two-component regulatory system</keyword>
<proteinExistence type="predicted"/>
<dbReference type="InterPro" id="IPR050482">
    <property type="entry name" value="Sensor_HK_TwoCompSys"/>
</dbReference>
<dbReference type="GO" id="GO:0005524">
    <property type="term" value="F:ATP binding"/>
    <property type="evidence" value="ECO:0007669"/>
    <property type="project" value="UniProtKB-KW"/>
</dbReference>
<evidence type="ECO:0000256" key="6">
    <source>
        <dbReference type="ARBA" id="ARBA00022777"/>
    </source>
</evidence>
<keyword evidence="6 12" id="KW-0418">Kinase</keyword>
<feature type="transmembrane region" description="Helical" evidence="9">
    <location>
        <begin position="20"/>
        <end position="38"/>
    </location>
</feature>
<feature type="transmembrane region" description="Helical" evidence="9">
    <location>
        <begin position="139"/>
        <end position="161"/>
    </location>
</feature>
<evidence type="ECO:0000256" key="4">
    <source>
        <dbReference type="ARBA" id="ARBA00022679"/>
    </source>
</evidence>
<dbReference type="SUPFAM" id="SSF55874">
    <property type="entry name" value="ATPase domain of HSP90 chaperone/DNA topoisomerase II/histidine kinase"/>
    <property type="match status" value="1"/>
</dbReference>
<dbReference type="AlphaFoldDB" id="A0A4V6NDD3"/>
<evidence type="ECO:0000313" key="13">
    <source>
        <dbReference type="Proteomes" id="UP000295560"/>
    </source>
</evidence>
<dbReference type="Gene3D" id="3.30.565.10">
    <property type="entry name" value="Histidine kinase-like ATPase, C-terminal domain"/>
    <property type="match status" value="1"/>
</dbReference>
<keyword evidence="13" id="KW-1185">Reference proteome</keyword>
<reference evidence="12 13" key="1">
    <citation type="submission" date="2019-03" db="EMBL/GenBank/DDBJ databases">
        <title>Sequencing the genomes of 1000 actinobacteria strains.</title>
        <authorList>
            <person name="Klenk H.-P."/>
        </authorList>
    </citation>
    <scope>NUCLEOTIDE SEQUENCE [LARGE SCALE GENOMIC DNA]</scope>
    <source>
        <strain evidence="12 13">DSM 44969</strain>
    </source>
</reference>
<dbReference type="Pfam" id="PF02518">
    <property type="entry name" value="HATPase_c"/>
    <property type="match status" value="1"/>
</dbReference>
<accession>A0A4V6NDD3</accession>
<dbReference type="EMBL" id="SMFZ01000002">
    <property type="protein sequence ID" value="TCK20086.1"/>
    <property type="molecule type" value="Genomic_DNA"/>
</dbReference>
<keyword evidence="7" id="KW-0067">ATP-binding</keyword>
<evidence type="ECO:0000256" key="9">
    <source>
        <dbReference type="SAM" id="Phobius"/>
    </source>
</evidence>
<evidence type="ECO:0000256" key="1">
    <source>
        <dbReference type="ARBA" id="ARBA00000085"/>
    </source>
</evidence>
<evidence type="ECO:0000256" key="3">
    <source>
        <dbReference type="ARBA" id="ARBA00022553"/>
    </source>
</evidence>
<evidence type="ECO:0000313" key="12">
    <source>
        <dbReference type="EMBL" id="TCK20086.1"/>
    </source>
</evidence>
<keyword evidence="9" id="KW-1133">Transmembrane helix</keyword>
<evidence type="ECO:0000256" key="2">
    <source>
        <dbReference type="ARBA" id="ARBA00012438"/>
    </source>
</evidence>
<comment type="caution">
    <text evidence="12">The sequence shown here is derived from an EMBL/GenBank/DDBJ whole genome shotgun (WGS) entry which is preliminary data.</text>
</comment>
<sequence length="388" mass="41049">MWRGEERPLDRLLRLIRTPVEVLAYLFWLVVDVVFGAYDPPLTAGQPIVGALVAGLVLLRGRIGRARTAVITYAVSVGFTIVSVPFGAPSLVFAEQLALAVVTISAVRLAGRREALWLSLGAGVAIVASPLVRPEIGQTGTAFVALSVMGWIGTVAIGLALRETRSRRLAELADARSAERMELARELHDVIAHHVTGIVVAAQAAGVVARTRPEEVGRALESIEHAGTDALGAMRSMVGVLRGQQDPDAARTPGPDLGEVDELVRRFDDGRGAVTLRSDPGLTHAVLPAGVAASGYRIVQEALTNVRRHAPRAASVEVDLRMTGDALLVVVRNDGVEQRKEPVIVRGGFGLAGMAERVAALGGELRAGPDGPHLWTVSARLPVREGTS</sequence>
<evidence type="ECO:0000259" key="11">
    <source>
        <dbReference type="Pfam" id="PF07730"/>
    </source>
</evidence>
<keyword evidence="9" id="KW-0812">Transmembrane</keyword>
<feature type="domain" description="Signal transduction histidine kinase subgroup 3 dimerisation and phosphoacceptor" evidence="11">
    <location>
        <begin position="179"/>
        <end position="244"/>
    </location>
</feature>
<evidence type="ECO:0000256" key="8">
    <source>
        <dbReference type="ARBA" id="ARBA00023012"/>
    </source>
</evidence>
<gene>
    <name evidence="12" type="ORF">EV378_4035</name>
</gene>
<evidence type="ECO:0000256" key="5">
    <source>
        <dbReference type="ARBA" id="ARBA00022741"/>
    </source>
</evidence>
<keyword evidence="9" id="KW-0472">Membrane</keyword>
<dbReference type="Proteomes" id="UP000295560">
    <property type="component" value="Unassembled WGS sequence"/>
</dbReference>
<keyword evidence="5" id="KW-0547">Nucleotide-binding</keyword>
<evidence type="ECO:0000259" key="10">
    <source>
        <dbReference type="Pfam" id="PF02518"/>
    </source>
</evidence>
<keyword evidence="3" id="KW-0597">Phosphoprotein</keyword>
<feature type="transmembrane region" description="Helical" evidence="9">
    <location>
        <begin position="68"/>
        <end position="86"/>
    </location>
</feature>
<dbReference type="Gene3D" id="1.20.5.1930">
    <property type="match status" value="1"/>
</dbReference>
<dbReference type="Pfam" id="PF07730">
    <property type="entry name" value="HisKA_3"/>
    <property type="match status" value="1"/>
</dbReference>
<dbReference type="CDD" id="cd16917">
    <property type="entry name" value="HATPase_UhpB-NarQ-NarX-like"/>
    <property type="match status" value="1"/>
</dbReference>
<dbReference type="EC" id="2.7.13.3" evidence="2"/>
<organism evidence="12 13">
    <name type="scientific">Pseudonocardia endophytica</name>
    <dbReference type="NCBI Taxonomy" id="401976"/>
    <lineage>
        <taxon>Bacteria</taxon>
        <taxon>Bacillati</taxon>
        <taxon>Actinomycetota</taxon>
        <taxon>Actinomycetes</taxon>
        <taxon>Pseudonocardiales</taxon>
        <taxon>Pseudonocardiaceae</taxon>
        <taxon>Pseudonocardia</taxon>
    </lineage>
</organism>
<dbReference type="InterPro" id="IPR036890">
    <property type="entry name" value="HATPase_C_sf"/>
</dbReference>
<keyword evidence="4" id="KW-0808">Transferase</keyword>
<protein>
    <recommendedName>
        <fullName evidence="2">histidine kinase</fullName>
        <ecNumber evidence="2">2.7.13.3</ecNumber>
    </recommendedName>
</protein>
<feature type="domain" description="Histidine kinase/HSP90-like ATPase" evidence="10">
    <location>
        <begin position="296"/>
        <end position="383"/>
    </location>
</feature>
<dbReference type="InterPro" id="IPR011712">
    <property type="entry name" value="Sig_transdc_His_kin_sub3_dim/P"/>
</dbReference>
<dbReference type="GO" id="GO:0046983">
    <property type="term" value="F:protein dimerization activity"/>
    <property type="evidence" value="ECO:0007669"/>
    <property type="project" value="InterPro"/>
</dbReference>
<name>A0A4V6NDD3_PSEEN</name>
<feature type="transmembrane region" description="Helical" evidence="9">
    <location>
        <begin position="44"/>
        <end position="61"/>
    </location>
</feature>
<dbReference type="GO" id="GO:0016020">
    <property type="term" value="C:membrane"/>
    <property type="evidence" value="ECO:0007669"/>
    <property type="project" value="InterPro"/>
</dbReference>
<dbReference type="GO" id="GO:0000155">
    <property type="term" value="F:phosphorelay sensor kinase activity"/>
    <property type="evidence" value="ECO:0007669"/>
    <property type="project" value="InterPro"/>
</dbReference>
<comment type="catalytic activity">
    <reaction evidence="1">
        <text>ATP + protein L-histidine = ADP + protein N-phospho-L-histidine.</text>
        <dbReference type="EC" id="2.7.13.3"/>
    </reaction>
</comment>
<dbReference type="InterPro" id="IPR003594">
    <property type="entry name" value="HATPase_dom"/>
</dbReference>
<dbReference type="PANTHER" id="PTHR24421:SF10">
    <property type="entry name" value="NITRATE_NITRITE SENSOR PROTEIN NARQ"/>
    <property type="match status" value="1"/>
</dbReference>
<dbReference type="OrthoDB" id="227596at2"/>
<evidence type="ECO:0000256" key="7">
    <source>
        <dbReference type="ARBA" id="ARBA00022840"/>
    </source>
</evidence>
<dbReference type="RefSeq" id="WP_132428584.1">
    <property type="nucleotide sequence ID" value="NZ_SMFZ01000002.1"/>
</dbReference>